<gene>
    <name evidence="13" type="ORF">D9C73_012097</name>
</gene>
<dbReference type="FunFam" id="2.30.39.10:FF:000003">
    <property type="entry name" value="alpha-1-antitrypsin isoform X1"/>
    <property type="match status" value="1"/>
</dbReference>
<organism evidence="13 14">
    <name type="scientific">Collichthys lucidus</name>
    <name type="common">Big head croaker</name>
    <name type="synonym">Sciaena lucida</name>
    <dbReference type="NCBI Taxonomy" id="240159"/>
    <lineage>
        <taxon>Eukaryota</taxon>
        <taxon>Metazoa</taxon>
        <taxon>Chordata</taxon>
        <taxon>Craniata</taxon>
        <taxon>Vertebrata</taxon>
        <taxon>Euteleostomi</taxon>
        <taxon>Actinopterygii</taxon>
        <taxon>Neopterygii</taxon>
        <taxon>Teleostei</taxon>
        <taxon>Neoteleostei</taxon>
        <taxon>Acanthomorphata</taxon>
        <taxon>Eupercaria</taxon>
        <taxon>Sciaenidae</taxon>
        <taxon>Collichthys</taxon>
    </lineage>
</organism>
<dbReference type="InterPro" id="IPR000215">
    <property type="entry name" value="Serpin_fam"/>
</dbReference>
<accession>A0A4U5UYZ4</accession>
<keyword evidence="5" id="KW-0325">Glycoprotein</keyword>
<comment type="subcellular location">
    <subcellularLocation>
        <location evidence="1">Secreted</location>
    </subcellularLocation>
</comment>
<dbReference type="InterPro" id="IPR042185">
    <property type="entry name" value="Serpin_sf_2"/>
</dbReference>
<dbReference type="SMART" id="SM00093">
    <property type="entry name" value="SERPIN"/>
    <property type="match status" value="1"/>
</dbReference>
<evidence type="ECO:0000256" key="1">
    <source>
        <dbReference type="ARBA" id="ARBA00004613"/>
    </source>
</evidence>
<dbReference type="AlphaFoldDB" id="A0A4U5UYZ4"/>
<evidence type="ECO:0000256" key="2">
    <source>
        <dbReference type="ARBA" id="ARBA00009500"/>
    </source>
</evidence>
<comment type="function">
    <text evidence="6">Major thyroid hormone transport protein in serum.</text>
</comment>
<dbReference type="OrthoDB" id="671595at2759"/>
<evidence type="ECO:0000256" key="8">
    <source>
        <dbReference type="ARBA" id="ARBA00042967"/>
    </source>
</evidence>
<dbReference type="Pfam" id="PF00079">
    <property type="entry name" value="Serpin"/>
    <property type="match status" value="1"/>
</dbReference>
<feature type="chain" id="PRO_5020652070" description="Thyroxine-binding globulin" evidence="11">
    <location>
        <begin position="21"/>
        <end position="413"/>
    </location>
</feature>
<dbReference type="InterPro" id="IPR042178">
    <property type="entry name" value="Serpin_sf_1"/>
</dbReference>
<dbReference type="FunFam" id="3.30.497.10:FF:000001">
    <property type="entry name" value="Serine protease inhibitor"/>
    <property type="match status" value="1"/>
</dbReference>
<evidence type="ECO:0000256" key="5">
    <source>
        <dbReference type="ARBA" id="ARBA00023180"/>
    </source>
</evidence>
<proteinExistence type="inferred from homology"/>
<dbReference type="GO" id="GO:0005615">
    <property type="term" value="C:extracellular space"/>
    <property type="evidence" value="ECO:0007669"/>
    <property type="project" value="InterPro"/>
</dbReference>
<evidence type="ECO:0000256" key="6">
    <source>
        <dbReference type="ARBA" id="ARBA00037352"/>
    </source>
</evidence>
<comment type="similarity">
    <text evidence="2 10">Belongs to the serpin family.</text>
</comment>
<reference evidence="13 14" key="1">
    <citation type="submission" date="2019-01" db="EMBL/GenBank/DDBJ databases">
        <title>Genome Assembly of Collichthys lucidus.</title>
        <authorList>
            <person name="Cai M."/>
            <person name="Xiao S."/>
        </authorList>
    </citation>
    <scope>NUCLEOTIDE SEQUENCE [LARGE SCALE GENOMIC DNA]</scope>
    <source>
        <strain evidence="13">JT15FE1705JMU</strain>
        <tissue evidence="13">Muscle</tissue>
    </source>
</reference>
<dbReference type="InterPro" id="IPR023795">
    <property type="entry name" value="Serpin_CS"/>
</dbReference>
<evidence type="ECO:0000259" key="12">
    <source>
        <dbReference type="SMART" id="SM00093"/>
    </source>
</evidence>
<evidence type="ECO:0000256" key="11">
    <source>
        <dbReference type="SAM" id="SignalP"/>
    </source>
</evidence>
<evidence type="ECO:0000256" key="9">
    <source>
        <dbReference type="ARBA" id="ARBA00043177"/>
    </source>
</evidence>
<dbReference type="Gene3D" id="3.30.497.10">
    <property type="entry name" value="Antithrombin, subunit I, domain 2"/>
    <property type="match status" value="1"/>
</dbReference>
<dbReference type="InterPro" id="IPR036186">
    <property type="entry name" value="Serpin_sf"/>
</dbReference>
<dbReference type="Proteomes" id="UP000298787">
    <property type="component" value="Chromosome 11"/>
</dbReference>
<evidence type="ECO:0000256" key="3">
    <source>
        <dbReference type="ARBA" id="ARBA00022525"/>
    </source>
</evidence>
<dbReference type="EMBL" id="CM014088">
    <property type="protein sequence ID" value="TKS79075.1"/>
    <property type="molecule type" value="Genomic_DNA"/>
</dbReference>
<dbReference type="Gene3D" id="2.10.310.10">
    <property type="entry name" value="Serpins superfamily"/>
    <property type="match status" value="1"/>
</dbReference>
<feature type="signal peptide" evidence="11">
    <location>
        <begin position="1"/>
        <end position="20"/>
    </location>
</feature>
<dbReference type="PROSITE" id="PS00284">
    <property type="entry name" value="SERPIN"/>
    <property type="match status" value="1"/>
</dbReference>
<evidence type="ECO:0000256" key="10">
    <source>
        <dbReference type="RuleBase" id="RU000411"/>
    </source>
</evidence>
<keyword evidence="3" id="KW-0964">Secreted</keyword>
<dbReference type="InterPro" id="IPR023796">
    <property type="entry name" value="Serpin_dom"/>
</dbReference>
<dbReference type="STRING" id="240159.A0A4U5UYZ4"/>
<evidence type="ECO:0000256" key="4">
    <source>
        <dbReference type="ARBA" id="ARBA00022729"/>
    </source>
</evidence>
<dbReference type="Gene3D" id="2.30.39.10">
    <property type="entry name" value="Alpha-1-antitrypsin, domain 1"/>
    <property type="match status" value="1"/>
</dbReference>
<dbReference type="GO" id="GO:0004867">
    <property type="term" value="F:serine-type endopeptidase inhibitor activity"/>
    <property type="evidence" value="ECO:0007669"/>
    <property type="project" value="InterPro"/>
</dbReference>
<dbReference type="FunFam" id="2.10.310.10:FF:000001">
    <property type="entry name" value="Serpin family A member 1"/>
    <property type="match status" value="1"/>
</dbReference>
<evidence type="ECO:0000313" key="13">
    <source>
        <dbReference type="EMBL" id="TKS79075.1"/>
    </source>
</evidence>
<keyword evidence="14" id="KW-1185">Reference proteome</keyword>
<name>A0A4U5UYZ4_COLLU</name>
<keyword evidence="4 11" id="KW-0732">Signal</keyword>
<dbReference type="PANTHER" id="PTHR11461">
    <property type="entry name" value="SERINE PROTEASE INHIBITOR, SERPIN"/>
    <property type="match status" value="1"/>
</dbReference>
<dbReference type="PANTHER" id="PTHR11461:SF375">
    <property type="entry name" value="THYROXINE-BINDING GLOBULIN"/>
    <property type="match status" value="1"/>
</dbReference>
<dbReference type="SUPFAM" id="SSF56574">
    <property type="entry name" value="Serpins"/>
    <property type="match status" value="1"/>
</dbReference>
<evidence type="ECO:0000256" key="7">
    <source>
        <dbReference type="ARBA" id="ARBA00039512"/>
    </source>
</evidence>
<sequence length="413" mass="46022">MMHAALGIWILSAVICVGRSQHDLNDTQTDQDTQIATSANSVSLVAAANKRFAFRLYRQLAAHADSRGKNIFFSPSSVSVALATLSVGARGRTHKQIFNGLGFNSTLLTQADVNQAFHALLERASRTSNGDTSEGTAVFMGNNSKPRPEFLETLKQSYHADGFTVDFANAADSANTINEYVKAKTNGKIEDLVKDPDPMTVMYLISYIYFKGKWATSFNPKRTHRSTFTVDGNTKVPVQMMNMENRFPLYRDQEINTWVLRLPFNGSYSMLLMLPDNMATLERVVSPGHVNKWLKFMKTRSYHIYIPKFSIKTSYTLNDVLTGMGMTDMFSDHADFNGIAEDVELKVSEVLHQATLDVDEAGATAAAATGVRIVLKSMIVYPVLKFDRPFMVMITEHNTKNILFVGKIINPNI</sequence>
<protein>
    <recommendedName>
        <fullName evidence="7">Thyroxine-binding globulin</fullName>
    </recommendedName>
    <alternativeName>
        <fullName evidence="9">Serpin A7</fullName>
    </alternativeName>
    <alternativeName>
        <fullName evidence="8">T4-binding globulin</fullName>
    </alternativeName>
</protein>
<feature type="domain" description="Serpin" evidence="12">
    <location>
        <begin position="54"/>
        <end position="411"/>
    </location>
</feature>
<evidence type="ECO:0000313" key="14">
    <source>
        <dbReference type="Proteomes" id="UP000298787"/>
    </source>
</evidence>